<dbReference type="GO" id="GO:0004016">
    <property type="term" value="F:adenylate cyclase activity"/>
    <property type="evidence" value="ECO:0007669"/>
    <property type="project" value="UniProtKB-ARBA"/>
</dbReference>
<reference evidence="10" key="2">
    <citation type="submission" date="2021-04" db="EMBL/GenBank/DDBJ databases">
        <authorList>
            <person name="Gilroy R."/>
        </authorList>
    </citation>
    <scope>NUCLEOTIDE SEQUENCE</scope>
    <source>
        <strain evidence="10">Gambia15-2214</strain>
    </source>
</reference>
<dbReference type="Gene3D" id="1.10.8.500">
    <property type="entry name" value="HAMP domain in histidine kinase"/>
    <property type="match status" value="1"/>
</dbReference>
<evidence type="ECO:0000313" key="11">
    <source>
        <dbReference type="Proteomes" id="UP000823914"/>
    </source>
</evidence>
<evidence type="ECO:0000259" key="9">
    <source>
        <dbReference type="PROSITE" id="PS50885"/>
    </source>
</evidence>
<dbReference type="SUPFAM" id="SSF55073">
    <property type="entry name" value="Nucleotide cyclase"/>
    <property type="match status" value="1"/>
</dbReference>
<dbReference type="CDD" id="cd18774">
    <property type="entry name" value="PDC2_HK_sensor"/>
    <property type="match status" value="1"/>
</dbReference>
<dbReference type="CDD" id="cd07302">
    <property type="entry name" value="CHD"/>
    <property type="match status" value="1"/>
</dbReference>
<dbReference type="GO" id="GO:0016020">
    <property type="term" value="C:membrane"/>
    <property type="evidence" value="ECO:0007669"/>
    <property type="project" value="InterPro"/>
</dbReference>
<dbReference type="Gene3D" id="3.30.70.1230">
    <property type="entry name" value="Nucleotide cyclase"/>
    <property type="match status" value="1"/>
</dbReference>
<accession>A0A9E2L1A0</accession>
<keyword evidence="4 7" id="KW-0812">Transmembrane</keyword>
<feature type="domain" description="HAMP" evidence="9">
    <location>
        <begin position="311"/>
        <end position="363"/>
    </location>
</feature>
<evidence type="ECO:0000256" key="1">
    <source>
        <dbReference type="ARBA" id="ARBA00004196"/>
    </source>
</evidence>
<evidence type="ECO:0000313" key="10">
    <source>
        <dbReference type="EMBL" id="MBU3849012.1"/>
    </source>
</evidence>
<feature type="transmembrane region" description="Helical" evidence="7">
    <location>
        <begin position="12"/>
        <end position="37"/>
    </location>
</feature>
<dbReference type="InterPro" id="IPR029787">
    <property type="entry name" value="Nucleotide_cyclase"/>
</dbReference>
<evidence type="ECO:0000256" key="5">
    <source>
        <dbReference type="ARBA" id="ARBA00022989"/>
    </source>
</evidence>
<proteinExistence type="inferred from homology"/>
<evidence type="ECO:0000256" key="2">
    <source>
        <dbReference type="ARBA" id="ARBA00005381"/>
    </source>
</evidence>
<feature type="transmembrane region" description="Helical" evidence="7">
    <location>
        <begin position="292"/>
        <end position="310"/>
    </location>
</feature>
<dbReference type="PANTHER" id="PTHR43081">
    <property type="entry name" value="ADENYLATE CYCLASE, TERMINAL-DIFFERENTIATION SPECIFIC-RELATED"/>
    <property type="match status" value="1"/>
</dbReference>
<gene>
    <name evidence="10" type="ORF">IAA16_00425</name>
</gene>
<dbReference type="PROSITE" id="PS50885">
    <property type="entry name" value="HAMP"/>
    <property type="match status" value="1"/>
</dbReference>
<dbReference type="FunFam" id="3.30.70.1230:FF:000016">
    <property type="entry name" value="Adenylate/guanylate cyclase domain-containing protein"/>
    <property type="match status" value="1"/>
</dbReference>
<sequence length="627" mass="69472">MTVDKVRFSIGLKLVLIITALVLISLGLVTFIVSYFVGQDTQITAEDNNHTLNMRSAASAEYELSSIQSNTFLLLDMLDSIGNTSALSRQASSFFFERNQNIMSIILYNGVTKKDDRFLVSDRFLLSNDIDQDLIGTFEQQNKEYMERAVKGEVFVLSAAPIFELPILAMLYPWRESGLEQAAIILFSAESLTEIFSTGSVNNSFIVNHNEDLLVHNDFELVKVGANFGNLPIVQEMRANDDTNRQTIYTDENGVEYYAAYSKLSIGDCGVITTVPKASVLKPVYDTLRRNIYLMAAVLFVAILFIWFFSKTISSPVKDLADASDQIEQGHFEVDLVPRSHDEIGLLTERFVSMGKGLAERERLKDTFGRFINKEIAEKAARGELTLGGETKEVTIFFSDIRSFTAISEKLEPYEVVEFLNDYMTRMVDCVNVTHGVVDKFIGDAVMAVWGAPISDGSPAQDALNCVRAALMMRSALLEFNKGRGGVKKPIIKIGCGINTGSVIAGQIGSSQRMEYTVIGDAVNFASRTESLNKPLGTDILITENTYNLIKDHVLVEQMPSVTVKGKEKPVSMYAVVNMPRVTDIPGAGPDGPKTMAEVRELLGIPVPDYAKVNLDEEEKKYKIQGQ</sequence>
<dbReference type="SMART" id="SM00304">
    <property type="entry name" value="HAMP"/>
    <property type="match status" value="1"/>
</dbReference>
<organism evidence="10 11">
    <name type="scientific">Candidatus Treponema excrementipullorum</name>
    <dbReference type="NCBI Taxonomy" id="2838768"/>
    <lineage>
        <taxon>Bacteria</taxon>
        <taxon>Pseudomonadati</taxon>
        <taxon>Spirochaetota</taxon>
        <taxon>Spirochaetia</taxon>
        <taxon>Spirochaetales</taxon>
        <taxon>Treponemataceae</taxon>
        <taxon>Treponema</taxon>
    </lineage>
</organism>
<evidence type="ECO:0000256" key="4">
    <source>
        <dbReference type="ARBA" id="ARBA00022692"/>
    </source>
</evidence>
<comment type="caution">
    <text evidence="10">The sequence shown here is derived from an EMBL/GenBank/DDBJ whole genome shotgun (WGS) entry which is preliminary data.</text>
</comment>
<name>A0A9E2L1A0_9SPIR</name>
<comment type="subcellular location">
    <subcellularLocation>
        <location evidence="1">Cell envelope</location>
    </subcellularLocation>
</comment>
<dbReference type="Pfam" id="PF00672">
    <property type="entry name" value="HAMP"/>
    <property type="match status" value="1"/>
</dbReference>
<dbReference type="GO" id="GO:0006171">
    <property type="term" value="P:cAMP biosynthetic process"/>
    <property type="evidence" value="ECO:0007669"/>
    <property type="project" value="TreeGrafter"/>
</dbReference>
<dbReference type="AlphaFoldDB" id="A0A9E2L1A0"/>
<dbReference type="PROSITE" id="PS50125">
    <property type="entry name" value="GUANYLATE_CYCLASE_2"/>
    <property type="match status" value="1"/>
</dbReference>
<dbReference type="InterPro" id="IPR001054">
    <property type="entry name" value="A/G_cyclase"/>
</dbReference>
<dbReference type="PANTHER" id="PTHR43081:SF1">
    <property type="entry name" value="ADENYLATE CYCLASE, TERMINAL-DIFFERENTIATION SPECIFIC"/>
    <property type="match status" value="1"/>
</dbReference>
<dbReference type="CDD" id="cd06225">
    <property type="entry name" value="HAMP"/>
    <property type="match status" value="1"/>
</dbReference>
<reference evidence="10" key="1">
    <citation type="journal article" date="2021" name="PeerJ">
        <title>Extensive microbial diversity within the chicken gut microbiome revealed by metagenomics and culture.</title>
        <authorList>
            <person name="Gilroy R."/>
            <person name="Ravi A."/>
            <person name="Getino M."/>
            <person name="Pursley I."/>
            <person name="Horton D.L."/>
            <person name="Alikhan N.F."/>
            <person name="Baker D."/>
            <person name="Gharbi K."/>
            <person name="Hall N."/>
            <person name="Watson M."/>
            <person name="Adriaenssens E.M."/>
            <person name="Foster-Nyarko E."/>
            <person name="Jarju S."/>
            <person name="Secka A."/>
            <person name="Antonio M."/>
            <person name="Oren A."/>
            <person name="Chaudhuri R.R."/>
            <person name="La Ragione R."/>
            <person name="Hildebrand F."/>
            <person name="Pallen M.J."/>
        </authorList>
    </citation>
    <scope>NUCLEOTIDE SEQUENCE</scope>
    <source>
        <strain evidence="10">Gambia15-2214</strain>
    </source>
</reference>
<dbReference type="SUPFAM" id="SSF158472">
    <property type="entry name" value="HAMP domain-like"/>
    <property type="match status" value="1"/>
</dbReference>
<dbReference type="SMART" id="SM00044">
    <property type="entry name" value="CYCc"/>
    <property type="match status" value="1"/>
</dbReference>
<comment type="similarity">
    <text evidence="2">Belongs to the adenylyl cyclase class-3 family.</text>
</comment>
<evidence type="ECO:0000256" key="7">
    <source>
        <dbReference type="SAM" id="Phobius"/>
    </source>
</evidence>
<dbReference type="EMBL" id="JAHLFV010000009">
    <property type="protein sequence ID" value="MBU3849012.1"/>
    <property type="molecule type" value="Genomic_DNA"/>
</dbReference>
<protein>
    <submittedName>
        <fullName evidence="10">HAMP domain-containing protein</fullName>
    </submittedName>
</protein>
<keyword evidence="3" id="KW-1003">Cell membrane</keyword>
<dbReference type="InterPro" id="IPR050697">
    <property type="entry name" value="Adenylyl/Guanylyl_Cyclase_3/4"/>
</dbReference>
<evidence type="ECO:0000256" key="6">
    <source>
        <dbReference type="ARBA" id="ARBA00023136"/>
    </source>
</evidence>
<dbReference type="Pfam" id="PF00211">
    <property type="entry name" value="Guanylate_cyc"/>
    <property type="match status" value="1"/>
</dbReference>
<keyword evidence="6 7" id="KW-0472">Membrane</keyword>
<dbReference type="Gene3D" id="3.30.450.20">
    <property type="entry name" value="PAS domain"/>
    <property type="match status" value="1"/>
</dbReference>
<feature type="domain" description="Guanylate cyclase" evidence="8">
    <location>
        <begin position="395"/>
        <end position="530"/>
    </location>
</feature>
<evidence type="ECO:0000256" key="3">
    <source>
        <dbReference type="ARBA" id="ARBA00022475"/>
    </source>
</evidence>
<dbReference type="Proteomes" id="UP000823914">
    <property type="component" value="Unassembled WGS sequence"/>
</dbReference>
<dbReference type="GO" id="GO:0030313">
    <property type="term" value="C:cell envelope"/>
    <property type="evidence" value="ECO:0007669"/>
    <property type="project" value="UniProtKB-SubCell"/>
</dbReference>
<evidence type="ECO:0000259" key="8">
    <source>
        <dbReference type="PROSITE" id="PS50125"/>
    </source>
</evidence>
<dbReference type="GO" id="GO:0035556">
    <property type="term" value="P:intracellular signal transduction"/>
    <property type="evidence" value="ECO:0007669"/>
    <property type="project" value="InterPro"/>
</dbReference>
<dbReference type="InterPro" id="IPR003660">
    <property type="entry name" value="HAMP_dom"/>
</dbReference>
<keyword evidence="5 7" id="KW-1133">Transmembrane helix</keyword>